<proteinExistence type="predicted"/>
<dbReference type="EMBL" id="HACA01007784">
    <property type="protein sequence ID" value="CDW25145.1"/>
    <property type="molecule type" value="Transcribed_RNA"/>
</dbReference>
<evidence type="ECO:0000313" key="1">
    <source>
        <dbReference type="EMBL" id="CDW25145.1"/>
    </source>
</evidence>
<sequence length="24" mass="2932">MKISLSFYRESFYHSCLQRGTQIH</sequence>
<dbReference type="AlphaFoldDB" id="A0A0K2TH09"/>
<reference evidence="1" key="1">
    <citation type="submission" date="2014-05" db="EMBL/GenBank/DDBJ databases">
        <authorList>
            <person name="Chronopoulou M."/>
        </authorList>
    </citation>
    <scope>NUCLEOTIDE SEQUENCE</scope>
    <source>
        <tissue evidence="1">Whole organism</tissue>
    </source>
</reference>
<accession>A0A0K2TH09</accession>
<organism evidence="1">
    <name type="scientific">Lepeophtheirus salmonis</name>
    <name type="common">Salmon louse</name>
    <name type="synonym">Caligus salmonis</name>
    <dbReference type="NCBI Taxonomy" id="72036"/>
    <lineage>
        <taxon>Eukaryota</taxon>
        <taxon>Metazoa</taxon>
        <taxon>Ecdysozoa</taxon>
        <taxon>Arthropoda</taxon>
        <taxon>Crustacea</taxon>
        <taxon>Multicrustacea</taxon>
        <taxon>Hexanauplia</taxon>
        <taxon>Copepoda</taxon>
        <taxon>Siphonostomatoida</taxon>
        <taxon>Caligidae</taxon>
        <taxon>Lepeophtheirus</taxon>
    </lineage>
</organism>
<name>A0A0K2TH09_LEPSM</name>
<protein>
    <submittedName>
        <fullName evidence="1">Uncharacterized protein</fullName>
    </submittedName>
</protein>